<feature type="domain" description="USP" evidence="8">
    <location>
        <begin position="50"/>
        <end position="350"/>
    </location>
</feature>
<keyword evidence="4" id="KW-0645">Protease</keyword>
<evidence type="ECO:0000259" key="8">
    <source>
        <dbReference type="PROSITE" id="PS50235"/>
    </source>
</evidence>
<dbReference type="PANTHER" id="PTHR21646:SF24">
    <property type="entry name" value="UBIQUITIN CARBOXYL-TERMINAL HYDROLASE"/>
    <property type="match status" value="1"/>
</dbReference>
<dbReference type="EC" id="3.4.19.12" evidence="3"/>
<dbReference type="Pfam" id="PF00443">
    <property type="entry name" value="UCH"/>
    <property type="match status" value="1"/>
</dbReference>
<feature type="non-terminal residue" evidence="9">
    <location>
        <position position="1"/>
    </location>
</feature>
<accession>A0A2K3MWR7</accession>
<dbReference type="PANTHER" id="PTHR21646">
    <property type="entry name" value="UBIQUITIN CARBOXYL-TERMINAL HYDROLASE"/>
    <property type="match status" value="1"/>
</dbReference>
<dbReference type="STRING" id="57577.A0A2K3MWR7"/>
<evidence type="ECO:0000256" key="2">
    <source>
        <dbReference type="ARBA" id="ARBA00009085"/>
    </source>
</evidence>
<comment type="caution">
    <text evidence="9">The sequence shown here is derived from an EMBL/GenBank/DDBJ whole genome shotgun (WGS) entry which is preliminary data.</text>
</comment>
<dbReference type="PROSITE" id="PS00972">
    <property type="entry name" value="USP_1"/>
    <property type="match status" value="1"/>
</dbReference>
<evidence type="ECO:0000256" key="6">
    <source>
        <dbReference type="ARBA" id="ARBA00022801"/>
    </source>
</evidence>
<keyword evidence="5" id="KW-0833">Ubl conjugation pathway</keyword>
<protein>
    <recommendedName>
        <fullName evidence="3">ubiquitinyl hydrolase 1</fullName>
        <ecNumber evidence="3">3.4.19.12</ecNumber>
    </recommendedName>
</protein>
<keyword evidence="7" id="KW-0788">Thiol protease</keyword>
<evidence type="ECO:0000313" key="10">
    <source>
        <dbReference type="Proteomes" id="UP000236291"/>
    </source>
</evidence>
<dbReference type="Proteomes" id="UP000236291">
    <property type="component" value="Unassembled WGS sequence"/>
</dbReference>
<evidence type="ECO:0000256" key="5">
    <source>
        <dbReference type="ARBA" id="ARBA00022786"/>
    </source>
</evidence>
<name>A0A2K3MWR7_TRIPR</name>
<dbReference type="InterPro" id="IPR018200">
    <property type="entry name" value="USP_CS"/>
</dbReference>
<evidence type="ECO:0000256" key="1">
    <source>
        <dbReference type="ARBA" id="ARBA00000707"/>
    </source>
</evidence>
<dbReference type="PROSITE" id="PS50235">
    <property type="entry name" value="USP_3"/>
    <property type="match status" value="1"/>
</dbReference>
<gene>
    <name evidence="9" type="ORF">L195_g018363</name>
</gene>
<organism evidence="9 10">
    <name type="scientific">Trifolium pratense</name>
    <name type="common">Red clover</name>
    <dbReference type="NCBI Taxonomy" id="57577"/>
    <lineage>
        <taxon>Eukaryota</taxon>
        <taxon>Viridiplantae</taxon>
        <taxon>Streptophyta</taxon>
        <taxon>Embryophyta</taxon>
        <taxon>Tracheophyta</taxon>
        <taxon>Spermatophyta</taxon>
        <taxon>Magnoliopsida</taxon>
        <taxon>eudicotyledons</taxon>
        <taxon>Gunneridae</taxon>
        <taxon>Pentapetalae</taxon>
        <taxon>rosids</taxon>
        <taxon>fabids</taxon>
        <taxon>Fabales</taxon>
        <taxon>Fabaceae</taxon>
        <taxon>Papilionoideae</taxon>
        <taxon>50 kb inversion clade</taxon>
        <taxon>NPAAA clade</taxon>
        <taxon>Hologalegina</taxon>
        <taxon>IRL clade</taxon>
        <taxon>Trifolieae</taxon>
        <taxon>Trifolium</taxon>
    </lineage>
</organism>
<comment type="similarity">
    <text evidence="2">Belongs to the peptidase C19 family.</text>
</comment>
<evidence type="ECO:0000256" key="3">
    <source>
        <dbReference type="ARBA" id="ARBA00012759"/>
    </source>
</evidence>
<proteinExistence type="inferred from homology"/>
<reference evidence="9 10" key="1">
    <citation type="journal article" date="2014" name="Am. J. Bot.">
        <title>Genome assembly and annotation for red clover (Trifolium pratense; Fabaceae).</title>
        <authorList>
            <person name="Istvanek J."/>
            <person name="Jaros M."/>
            <person name="Krenek A."/>
            <person name="Repkova J."/>
        </authorList>
    </citation>
    <scope>NUCLEOTIDE SEQUENCE [LARGE SCALE GENOMIC DNA]</scope>
    <source>
        <strain evidence="10">cv. Tatra</strain>
        <tissue evidence="9">Young leaves</tissue>
    </source>
</reference>
<dbReference type="Gene3D" id="3.90.70.10">
    <property type="entry name" value="Cysteine proteinases"/>
    <property type="match status" value="1"/>
</dbReference>
<dbReference type="InterPro" id="IPR028889">
    <property type="entry name" value="USP"/>
</dbReference>
<comment type="catalytic activity">
    <reaction evidence="1">
        <text>Thiol-dependent hydrolysis of ester, thioester, amide, peptide and isopeptide bonds formed by the C-terminal Gly of ubiquitin (a 76-residue protein attached to proteins as an intracellular targeting signal).</text>
        <dbReference type="EC" id="3.4.19.12"/>
    </reaction>
</comment>
<dbReference type="SUPFAM" id="SSF54001">
    <property type="entry name" value="Cysteine proteinases"/>
    <property type="match status" value="1"/>
</dbReference>
<reference evidence="9 10" key="2">
    <citation type="journal article" date="2017" name="Front. Plant Sci.">
        <title>Gene Classification and Mining of Molecular Markers Useful in Red Clover (Trifolium pratense) Breeding.</title>
        <authorList>
            <person name="Istvanek J."/>
            <person name="Dluhosova J."/>
            <person name="Dluhos P."/>
            <person name="Patkova L."/>
            <person name="Nedelnik J."/>
            <person name="Repkova J."/>
        </authorList>
    </citation>
    <scope>NUCLEOTIDE SEQUENCE [LARGE SCALE GENOMIC DNA]</scope>
    <source>
        <strain evidence="10">cv. Tatra</strain>
        <tissue evidence="9">Young leaves</tissue>
    </source>
</reference>
<dbReference type="ExpressionAtlas" id="A0A2K3MWR7">
    <property type="expression patterns" value="baseline"/>
</dbReference>
<dbReference type="GO" id="GO:0004843">
    <property type="term" value="F:cysteine-type deubiquitinase activity"/>
    <property type="evidence" value="ECO:0007669"/>
    <property type="project" value="UniProtKB-EC"/>
</dbReference>
<keyword evidence="6 9" id="KW-0378">Hydrolase</keyword>
<dbReference type="GO" id="GO:0006508">
    <property type="term" value="P:proteolysis"/>
    <property type="evidence" value="ECO:0007669"/>
    <property type="project" value="UniProtKB-KW"/>
</dbReference>
<dbReference type="GO" id="GO:0016579">
    <property type="term" value="P:protein deubiquitination"/>
    <property type="evidence" value="ECO:0007669"/>
    <property type="project" value="InterPro"/>
</dbReference>
<sequence length="350" mass="38343">TLLELQVYGLSDSMKGREGNFSGSASMKMNGASSLSFSLGPGEAGSLGLTGLQNLGNTCFMNSALQCLTHTPKLVDYFLEDYGREINPDNPLGMNGEIASAFGDLLRKLWAPGASPVAPRVFKSKLARFAPQFSGFNQHDSQELLAFLLDGLHEDLNRVKCKPYVEAKDGDGRPDEEVADEYWHYHLARNDSVIVDVCQVCPHPHLTVRAGSGKSTVVLARGFQVGLKVSVTFDPFMYLSLPLPSTTMRTMTLTVVSNNSDGMSQLSPHTITVPKHGKFEDLTRALSIACSLGPDETLSVAEVYNNRIIRFLEDPADSLSLIREADKLVAYRFPKDNAPLVVLINQRMEE</sequence>
<dbReference type="InterPro" id="IPR001394">
    <property type="entry name" value="Peptidase_C19_UCH"/>
</dbReference>
<dbReference type="AlphaFoldDB" id="A0A2K3MWR7"/>
<dbReference type="InterPro" id="IPR050185">
    <property type="entry name" value="Ub_carboxyl-term_hydrolase"/>
</dbReference>
<evidence type="ECO:0000313" key="9">
    <source>
        <dbReference type="EMBL" id="PNX95179.1"/>
    </source>
</evidence>
<evidence type="ECO:0000256" key="4">
    <source>
        <dbReference type="ARBA" id="ARBA00022670"/>
    </source>
</evidence>
<dbReference type="EMBL" id="ASHM01013202">
    <property type="protein sequence ID" value="PNX95179.1"/>
    <property type="molecule type" value="Genomic_DNA"/>
</dbReference>
<evidence type="ECO:0000256" key="7">
    <source>
        <dbReference type="ARBA" id="ARBA00022807"/>
    </source>
</evidence>
<dbReference type="InterPro" id="IPR038765">
    <property type="entry name" value="Papain-like_cys_pep_sf"/>
</dbReference>